<accession>A0AAT9J7F8</accession>
<protein>
    <submittedName>
        <fullName evidence="2">ORF1</fullName>
    </submittedName>
</protein>
<feature type="region of interest" description="Disordered" evidence="1">
    <location>
        <begin position="54"/>
        <end position="86"/>
    </location>
</feature>
<reference evidence="2" key="1">
    <citation type="journal article" date="2024" name="Environ. Microbiol. Rep.">
        <title>Hiding in plain sight: The discovery of complete genomes of 11 hypothetical spindle-shaped viruses that putatively infect mesophilic ammonia-oxidizing archaea.</title>
        <authorList>
            <person name="Ni Y."/>
            <person name="Xu T."/>
            <person name="Yan S."/>
            <person name="Chen L."/>
            <person name="Wang Y."/>
        </authorList>
    </citation>
    <scope>NUCLEOTIDE SEQUENCE</scope>
    <source>
        <strain evidence="2">NMC1</strain>
    </source>
</reference>
<dbReference type="EMBL" id="BK067789">
    <property type="protein sequence ID" value="DBA52040.1"/>
    <property type="molecule type" value="Genomic_DNA"/>
</dbReference>
<feature type="compositionally biased region" description="Basic and acidic residues" evidence="1">
    <location>
        <begin position="70"/>
        <end position="86"/>
    </location>
</feature>
<name>A0AAT9J7F8_9VIRU</name>
<proteinExistence type="predicted"/>
<evidence type="ECO:0000256" key="1">
    <source>
        <dbReference type="SAM" id="MobiDB-lite"/>
    </source>
</evidence>
<evidence type="ECO:0000313" key="2">
    <source>
        <dbReference type="EMBL" id="DBA52040.1"/>
    </source>
</evidence>
<sequence length="86" mass="9996">MPVNFVPIMIPEDFRVFLQSVKGDLSYEKYIKSQFLLLLELQEWKLSQLRDENWDRSDDTLEDNTASENASKHTDGKEPHGLDGII</sequence>
<organism evidence="2">
    <name type="scientific">Nitrosopumilaceae spindle-shaped virus</name>
    <dbReference type="NCBI Taxonomy" id="3065433"/>
    <lineage>
        <taxon>Viruses</taxon>
    </lineage>
</organism>
<reference evidence="2" key="2">
    <citation type="submission" date="2024-03" db="EMBL/GenBank/DDBJ databases">
        <authorList>
            <person name="Ni Y."/>
            <person name="Xu T."/>
            <person name="Yan S."/>
            <person name="Chen L."/>
            <person name="Wang Y."/>
        </authorList>
    </citation>
    <scope>NUCLEOTIDE SEQUENCE</scope>
    <source>
        <strain evidence="2">NMC1</strain>
    </source>
</reference>